<reference evidence="3" key="1">
    <citation type="journal article" date="2019" name="Int. J. Syst. Evol. Microbiol.">
        <title>The Global Catalogue of Microorganisms (GCM) 10K type strain sequencing project: providing services to taxonomists for standard genome sequencing and annotation.</title>
        <authorList>
            <consortium name="The Broad Institute Genomics Platform"/>
            <consortium name="The Broad Institute Genome Sequencing Center for Infectious Disease"/>
            <person name="Wu L."/>
            <person name="Ma J."/>
        </authorList>
    </citation>
    <scope>NUCLEOTIDE SEQUENCE [LARGE SCALE GENOMIC DNA]</scope>
    <source>
        <strain evidence="3">KCTC 12848</strain>
    </source>
</reference>
<dbReference type="EMBL" id="JBHSJB010000011">
    <property type="protein sequence ID" value="MFC5054917.1"/>
    <property type="molecule type" value="Genomic_DNA"/>
</dbReference>
<keyword evidence="3" id="KW-1185">Reference proteome</keyword>
<proteinExistence type="predicted"/>
<comment type="caution">
    <text evidence="2">The sequence shown here is derived from an EMBL/GenBank/DDBJ whole genome shotgun (WGS) entry which is preliminary data.</text>
</comment>
<evidence type="ECO:0008006" key="4">
    <source>
        <dbReference type="Google" id="ProtNLM"/>
    </source>
</evidence>
<dbReference type="Proteomes" id="UP001595833">
    <property type="component" value="Unassembled WGS sequence"/>
</dbReference>
<feature type="region of interest" description="Disordered" evidence="1">
    <location>
        <begin position="73"/>
        <end position="92"/>
    </location>
</feature>
<protein>
    <recommendedName>
        <fullName evidence="4">Prevent-host-death family protein</fullName>
    </recommendedName>
</protein>
<sequence>MVEGARAGTRTGTETIVVTRDGHRVAMIAPAPRANGKALRELLRGWRGHPAFDEEFEANATARATNRTLVTTDAKAKSESLPGVDARVVTPR</sequence>
<organism evidence="2 3">
    <name type="scientific">Saccharothrix xinjiangensis</name>
    <dbReference type="NCBI Taxonomy" id="204798"/>
    <lineage>
        <taxon>Bacteria</taxon>
        <taxon>Bacillati</taxon>
        <taxon>Actinomycetota</taxon>
        <taxon>Actinomycetes</taxon>
        <taxon>Pseudonocardiales</taxon>
        <taxon>Pseudonocardiaceae</taxon>
        <taxon>Saccharothrix</taxon>
    </lineage>
</organism>
<dbReference type="RefSeq" id="WP_380646445.1">
    <property type="nucleotide sequence ID" value="NZ_JBHSJB010000011.1"/>
</dbReference>
<evidence type="ECO:0000256" key="1">
    <source>
        <dbReference type="SAM" id="MobiDB-lite"/>
    </source>
</evidence>
<evidence type="ECO:0000313" key="3">
    <source>
        <dbReference type="Proteomes" id="UP001595833"/>
    </source>
</evidence>
<accession>A0ABV9Y0B6</accession>
<gene>
    <name evidence="2" type="ORF">ACFPFM_14260</name>
</gene>
<evidence type="ECO:0000313" key="2">
    <source>
        <dbReference type="EMBL" id="MFC5054917.1"/>
    </source>
</evidence>
<name>A0ABV9Y0B6_9PSEU</name>